<name>A0A1I2V333_9FIRM</name>
<dbReference type="EMBL" id="FOOX01000010">
    <property type="protein sequence ID" value="SFG83748.1"/>
    <property type="molecule type" value="Genomic_DNA"/>
</dbReference>
<organism evidence="1 2">
    <name type="scientific">Desulfotruncus arcticus DSM 17038</name>
    <dbReference type="NCBI Taxonomy" id="1121424"/>
    <lineage>
        <taxon>Bacteria</taxon>
        <taxon>Bacillati</taxon>
        <taxon>Bacillota</taxon>
        <taxon>Clostridia</taxon>
        <taxon>Eubacteriales</taxon>
        <taxon>Desulfallaceae</taxon>
        <taxon>Desulfotruncus</taxon>
    </lineage>
</organism>
<dbReference type="AlphaFoldDB" id="A0A1I2V333"/>
<evidence type="ECO:0000313" key="2">
    <source>
        <dbReference type="Proteomes" id="UP000199337"/>
    </source>
</evidence>
<sequence length="76" mass="8172">MAQALPSATNSRVIPITSNKKFKRAGIVDIFTKIEPGCPSEVSICAVCGFGSQPQHNWYPVLETSCCPVCGSSKKR</sequence>
<dbReference type="RefSeq" id="WP_092472075.1">
    <property type="nucleotide sequence ID" value="NZ_FOOX01000010.1"/>
</dbReference>
<dbReference type="Proteomes" id="UP000199337">
    <property type="component" value="Unassembled WGS sequence"/>
</dbReference>
<dbReference type="OrthoDB" id="9849349at2"/>
<evidence type="ECO:0000313" key="1">
    <source>
        <dbReference type="EMBL" id="SFG83748.1"/>
    </source>
</evidence>
<keyword evidence="2" id="KW-1185">Reference proteome</keyword>
<protein>
    <submittedName>
        <fullName evidence="1">Uncharacterized protein</fullName>
    </submittedName>
</protein>
<proteinExistence type="predicted"/>
<reference evidence="2" key="1">
    <citation type="submission" date="2016-10" db="EMBL/GenBank/DDBJ databases">
        <authorList>
            <person name="Varghese N."/>
            <person name="Submissions S."/>
        </authorList>
    </citation>
    <scope>NUCLEOTIDE SEQUENCE [LARGE SCALE GENOMIC DNA]</scope>
    <source>
        <strain evidence="2">DSM 17038</strain>
    </source>
</reference>
<gene>
    <name evidence="1" type="ORF">SAMN05660649_02877</name>
</gene>
<accession>A0A1I2V333</accession>